<evidence type="ECO:0000313" key="12">
    <source>
        <dbReference type="EMBL" id="KPN82081.1"/>
    </source>
</evidence>
<evidence type="ECO:0000313" key="13">
    <source>
        <dbReference type="Proteomes" id="UP000037749"/>
    </source>
</evidence>
<dbReference type="RefSeq" id="WP_034531062.1">
    <property type="nucleotide sequence ID" value="NZ_BAABVW010000118.1"/>
</dbReference>
<evidence type="ECO:0000256" key="3">
    <source>
        <dbReference type="ARBA" id="ARBA00022884"/>
    </source>
</evidence>
<evidence type="ECO:0000256" key="5">
    <source>
        <dbReference type="ARBA" id="ARBA00023163"/>
    </source>
</evidence>
<dbReference type="GO" id="GO:0006353">
    <property type="term" value="P:DNA-templated transcription termination"/>
    <property type="evidence" value="ECO:0007669"/>
    <property type="project" value="UniProtKB-UniRule"/>
</dbReference>
<reference evidence="13 14" key="1">
    <citation type="journal article" date="2015" name="Genome Biol. Evol.">
        <title>Functionally Structured Genomes in Lactobacillus kunkeei Colonizing the Honey Crop and Food Products of Honeybees and Stingless Bees.</title>
        <authorList>
            <person name="Tamarit D."/>
            <person name="Ellegaard K.M."/>
            <person name="Wikander J."/>
            <person name="Olofsson T."/>
            <person name="Vasquez A."/>
            <person name="Andersson S.G."/>
        </authorList>
    </citation>
    <scope>NUCLEOTIDE SEQUENCE [LARGE SCALE GENOMIC DNA]</scope>
    <source>
        <strain evidence="10 14">LAko</strain>
        <strain evidence="11 13">LAla</strain>
        <strain evidence="12 15">LMbo</strain>
    </source>
</reference>
<dbReference type="HAMAP" id="MF_00073">
    <property type="entry name" value="NusB"/>
    <property type="match status" value="1"/>
</dbReference>
<dbReference type="PATRIC" id="fig|148814.10.peg.741"/>
<feature type="domain" description="NusB/RsmB/TIM44" evidence="7">
    <location>
        <begin position="6"/>
        <end position="131"/>
    </location>
</feature>
<dbReference type="InterPro" id="IPR035926">
    <property type="entry name" value="NusB-like_sf"/>
</dbReference>
<dbReference type="KEGG" id="lku:APS55_06445"/>
<dbReference type="Pfam" id="PF01029">
    <property type="entry name" value="NusB"/>
    <property type="match status" value="1"/>
</dbReference>
<keyword evidence="5 6" id="KW-0804">Transcription</keyword>
<accession>A0A087EQ07</accession>
<name>A0A087EQ07_9LACO</name>
<evidence type="ECO:0000313" key="10">
    <source>
        <dbReference type="EMBL" id="KOY76225.1"/>
    </source>
</evidence>
<reference evidence="8 16" key="3">
    <citation type="journal article" date="2016" name="PeerJ">
        <title>Genome sequencing and analysis of the first complete genome of Lactobacillus kunkeei strain MP2, an Apis mellifera gut isolate.</title>
        <authorList>
            <person name="Asenjo F."/>
            <person name="Olmos A."/>
            <person name="Henriquez-Piskulich P."/>
            <person name="Polanco V."/>
            <person name="Aldea P."/>
            <person name="Ugalde J.A."/>
            <person name="Trombert A.N."/>
        </authorList>
    </citation>
    <scope>NUCLEOTIDE SEQUENCE [LARGE SCALE GENOMIC DNA]</scope>
    <source>
        <strain evidence="8 16">MP2</strain>
    </source>
</reference>
<dbReference type="GeneID" id="66348876"/>
<evidence type="ECO:0000313" key="15">
    <source>
        <dbReference type="Proteomes" id="UP000050269"/>
    </source>
</evidence>
<evidence type="ECO:0000256" key="6">
    <source>
        <dbReference type="HAMAP-Rule" id="MF_00073"/>
    </source>
</evidence>
<protein>
    <recommendedName>
        <fullName evidence="6">Transcription antitermination protein NusB</fullName>
    </recommendedName>
    <alternativeName>
        <fullName evidence="6">Antitermination factor NusB</fullName>
    </alternativeName>
</protein>
<evidence type="ECO:0000313" key="16">
    <source>
        <dbReference type="Proteomes" id="UP000067203"/>
    </source>
</evidence>
<dbReference type="Proteomes" id="UP000037778">
    <property type="component" value="Unassembled WGS sequence"/>
</dbReference>
<organism evidence="11 13">
    <name type="scientific">Apilactobacillus kunkeei</name>
    <dbReference type="NCBI Taxonomy" id="148814"/>
    <lineage>
        <taxon>Bacteria</taxon>
        <taxon>Bacillati</taxon>
        <taxon>Bacillota</taxon>
        <taxon>Bacilli</taxon>
        <taxon>Lactobacillales</taxon>
        <taxon>Lactobacillaceae</taxon>
        <taxon>Apilactobacillus</taxon>
    </lineage>
</organism>
<sequence length="133" mass="15275">MEFTRHKIREYAFQTLFAINANDTTDKELFFHAISRTDEETEIPSYYNTLVDGVIENKDSLDDSIISYLVSGWSINRIAKTDLAILRLAFFEIKYVDDVPTKVAINEALELTKKYSDDHSRKFVNGVLSNTIA</sequence>
<dbReference type="EMBL" id="CP012920">
    <property type="protein sequence ID" value="ALJ31867.1"/>
    <property type="molecule type" value="Genomic_DNA"/>
</dbReference>
<dbReference type="NCBIfam" id="NF001223">
    <property type="entry name" value="PRK00202.1-1"/>
    <property type="match status" value="1"/>
</dbReference>
<gene>
    <name evidence="6 11" type="primary">nusB</name>
    <name evidence="8" type="ORF">APS55_06445</name>
    <name evidence="9" type="ORF">FF306_01418</name>
    <name evidence="10" type="ORF">RZ71_06740</name>
    <name evidence="11" type="ORF">RZ72_12020</name>
    <name evidence="12" type="ORF">RZ78_11910</name>
</gene>
<keyword evidence="2 6" id="KW-0889">Transcription antitermination</keyword>
<dbReference type="EMBL" id="JXDF01000017">
    <property type="protein sequence ID" value="KPN82081.1"/>
    <property type="molecule type" value="Genomic_DNA"/>
</dbReference>
<dbReference type="GO" id="GO:0003723">
    <property type="term" value="F:RNA binding"/>
    <property type="evidence" value="ECO:0007669"/>
    <property type="project" value="UniProtKB-UniRule"/>
</dbReference>
<dbReference type="GO" id="GO:0005829">
    <property type="term" value="C:cytosol"/>
    <property type="evidence" value="ECO:0007669"/>
    <property type="project" value="TreeGrafter"/>
</dbReference>
<dbReference type="AlphaFoldDB" id="A0A087EQ07"/>
<dbReference type="InterPro" id="IPR011605">
    <property type="entry name" value="NusB_fam"/>
</dbReference>
<keyword evidence="14" id="KW-1185">Reference proteome</keyword>
<comment type="similarity">
    <text evidence="1 6">Belongs to the NusB family.</text>
</comment>
<dbReference type="SUPFAM" id="SSF48013">
    <property type="entry name" value="NusB-like"/>
    <property type="match status" value="1"/>
</dbReference>
<evidence type="ECO:0000313" key="17">
    <source>
        <dbReference type="Proteomes" id="UP000186588"/>
    </source>
</evidence>
<evidence type="ECO:0000256" key="2">
    <source>
        <dbReference type="ARBA" id="ARBA00022814"/>
    </source>
</evidence>
<evidence type="ECO:0000313" key="14">
    <source>
        <dbReference type="Proteomes" id="UP000037778"/>
    </source>
</evidence>
<dbReference type="Proteomes" id="UP000067203">
    <property type="component" value="Chromosome"/>
</dbReference>
<dbReference type="InterPro" id="IPR006027">
    <property type="entry name" value="NusB_RsmB_TIM44"/>
</dbReference>
<dbReference type="EMBL" id="BDDX01000016">
    <property type="protein sequence ID" value="GAT91297.1"/>
    <property type="molecule type" value="Genomic_DNA"/>
</dbReference>
<dbReference type="EMBL" id="JXCZ01000018">
    <property type="protein sequence ID" value="KOY79264.1"/>
    <property type="molecule type" value="Genomic_DNA"/>
</dbReference>
<dbReference type="Proteomes" id="UP000186588">
    <property type="component" value="Unassembled WGS sequence"/>
</dbReference>
<evidence type="ECO:0000256" key="4">
    <source>
        <dbReference type="ARBA" id="ARBA00023015"/>
    </source>
</evidence>
<dbReference type="Gene3D" id="1.10.940.10">
    <property type="entry name" value="NusB-like"/>
    <property type="match status" value="1"/>
</dbReference>
<dbReference type="STRING" id="148814.APS55_06445"/>
<evidence type="ECO:0000313" key="9">
    <source>
        <dbReference type="EMBL" id="GAT91297.1"/>
    </source>
</evidence>
<evidence type="ECO:0000313" key="8">
    <source>
        <dbReference type="EMBL" id="ALJ31867.1"/>
    </source>
</evidence>
<dbReference type="GO" id="GO:0031564">
    <property type="term" value="P:transcription antitermination"/>
    <property type="evidence" value="ECO:0007669"/>
    <property type="project" value="UniProtKB-KW"/>
</dbReference>
<evidence type="ECO:0000256" key="1">
    <source>
        <dbReference type="ARBA" id="ARBA00005952"/>
    </source>
</evidence>
<dbReference type="eggNOG" id="COG0781">
    <property type="taxonomic scope" value="Bacteria"/>
</dbReference>
<evidence type="ECO:0000259" key="7">
    <source>
        <dbReference type="Pfam" id="PF01029"/>
    </source>
</evidence>
<proteinExistence type="inferred from homology"/>
<reference evidence="16" key="2">
    <citation type="submission" date="2015-10" db="EMBL/GenBank/DDBJ databases">
        <title>Bioinformatic analysis of the first complete genome sequence of Lactobacillus kunkeei strain MP2, an Apis mellifera gut isolate.</title>
        <authorList>
            <person name="Asenjo F."/>
            <person name="Olmos A."/>
            <person name="Henriquez-Piskulich P."/>
            <person name="Aldea P."/>
            <person name="Ugalde J.A."/>
            <person name="Trombert A.N."/>
        </authorList>
    </citation>
    <scope>NUCLEOTIDE SEQUENCE [LARGE SCALE GENOMIC DNA]</scope>
    <source>
        <strain evidence="16">MP2</strain>
    </source>
</reference>
<reference evidence="9 17" key="4">
    <citation type="journal article" date="2016" name="Syst. Appl. Microbiol.">
        <title>Genomic characterization of a fructophilic bee symbiont Lactobacillus kunkeei reveals its niche-specific adaptation.</title>
        <authorList>
            <person name="Maeno S."/>
            <person name="Tanizawa Y."/>
            <person name="Kanesaki Y."/>
            <person name="Kubota E."/>
            <person name="Kumar H."/>
            <person name="Dicks L."/>
            <person name="Salminen S."/>
            <person name="Nakagawa J."/>
            <person name="Arita M."/>
            <person name="Endo A."/>
        </authorList>
    </citation>
    <scope>NUCLEOTIDE SEQUENCE [LARGE SCALE GENOMIC DNA]</scope>
    <source>
        <strain evidence="9 17">FF30-6</strain>
    </source>
</reference>
<keyword evidence="4 6" id="KW-0805">Transcription regulation</keyword>
<dbReference type="PANTHER" id="PTHR11078:SF3">
    <property type="entry name" value="ANTITERMINATION NUSB DOMAIN-CONTAINING PROTEIN"/>
    <property type="match status" value="1"/>
</dbReference>
<dbReference type="Proteomes" id="UP000037749">
    <property type="component" value="Unassembled WGS sequence"/>
</dbReference>
<dbReference type="Proteomes" id="UP000050269">
    <property type="component" value="Unassembled WGS sequence"/>
</dbReference>
<dbReference type="EMBL" id="JXCY01000006">
    <property type="protein sequence ID" value="KOY76225.1"/>
    <property type="molecule type" value="Genomic_DNA"/>
</dbReference>
<comment type="function">
    <text evidence="6">Involved in transcription antitermination. Required for transcription of ribosomal RNA (rRNA) genes. Binds specifically to the boxA antiterminator sequence of the ribosomal RNA (rrn) operons.</text>
</comment>
<dbReference type="NCBIfam" id="TIGR01951">
    <property type="entry name" value="nusB"/>
    <property type="match status" value="1"/>
</dbReference>
<dbReference type="PANTHER" id="PTHR11078">
    <property type="entry name" value="N UTILIZATION SUBSTANCE PROTEIN B-RELATED"/>
    <property type="match status" value="1"/>
</dbReference>
<evidence type="ECO:0000313" key="11">
    <source>
        <dbReference type="EMBL" id="KOY79264.1"/>
    </source>
</evidence>
<keyword evidence="3 6" id="KW-0694">RNA-binding</keyword>
<dbReference type="OrthoDB" id="9774633at2"/>